<comment type="caution">
    <text evidence="1">The sequence shown here is derived from an EMBL/GenBank/DDBJ whole genome shotgun (WGS) entry which is preliminary data.</text>
</comment>
<dbReference type="EMBL" id="CM042025">
    <property type="protein sequence ID" value="KAI3806535.1"/>
    <property type="molecule type" value="Genomic_DNA"/>
</dbReference>
<protein>
    <submittedName>
        <fullName evidence="1">Uncharacterized protein</fullName>
    </submittedName>
</protein>
<evidence type="ECO:0000313" key="1">
    <source>
        <dbReference type="EMBL" id="KAI3806535.1"/>
    </source>
</evidence>
<reference evidence="2" key="1">
    <citation type="journal article" date="2022" name="Mol. Ecol. Resour.">
        <title>The genomes of chicory, endive, great burdock and yacon provide insights into Asteraceae palaeo-polyploidization history and plant inulin production.</title>
        <authorList>
            <person name="Fan W."/>
            <person name="Wang S."/>
            <person name="Wang H."/>
            <person name="Wang A."/>
            <person name="Jiang F."/>
            <person name="Liu H."/>
            <person name="Zhao H."/>
            <person name="Xu D."/>
            <person name="Zhang Y."/>
        </authorList>
    </citation>
    <scope>NUCLEOTIDE SEQUENCE [LARGE SCALE GENOMIC DNA]</scope>
    <source>
        <strain evidence="2">cv. Yunnan</strain>
    </source>
</reference>
<sequence>MEMTVGIHNYVTPKLNPSNYRNSSILRTQLPVGRTLSSYSSSTIKTPSFSHSRRNPLRSFIKCSVSEAEATDTATGKKVGLVTRNDIRNIAIVAHVDHGKTTLVDAMLKQAKLSSGNEMIICCSLSQVDSVEGPMPQTRFVLKKALEFGHSVVVVVNKIDRPSARPEFVINSTFELFIELNASDEQCDFQAVYASGIKGMAGLSPDNLADDLGPLFETIIRCIPGPRVKTDGALQMLFTSTEYDEHKGKIAIGRLHAGVLNRGMDVRICTPDDACRFGKVSELFVFEKFSRAPAESVEAGDICAVCGVGDVQIGETIADKADGKPLPTISVEEPTVKMAFSINTSPFVGREGKYVTSRNLRDRLYRELGRNLAMKVEDGETADTFLVSGRDWSVEVPEGSEGTTLLKYKVPTCGLLGLRNAILTASRGTAGDMTTRDLGSLVAFEDGTTTSYALASSQERGQLFIKPGAEVYKVVLDTPLDYSLDDCIEYIQEDELVEVTPKSVRMCKNPKLNKKGR</sequence>
<dbReference type="Proteomes" id="UP001056120">
    <property type="component" value="Linkage Group LG08"/>
</dbReference>
<reference evidence="1 2" key="2">
    <citation type="journal article" date="2022" name="Mol. Ecol. Resour.">
        <title>The genomes of chicory, endive, great burdock and yacon provide insights into Asteraceae paleo-polyploidization history and plant inulin production.</title>
        <authorList>
            <person name="Fan W."/>
            <person name="Wang S."/>
            <person name="Wang H."/>
            <person name="Wang A."/>
            <person name="Jiang F."/>
            <person name="Liu H."/>
            <person name="Zhao H."/>
            <person name="Xu D."/>
            <person name="Zhang Y."/>
        </authorList>
    </citation>
    <scope>NUCLEOTIDE SEQUENCE [LARGE SCALE GENOMIC DNA]</scope>
    <source>
        <strain evidence="2">cv. Yunnan</strain>
        <tissue evidence="1">Leaves</tissue>
    </source>
</reference>
<organism evidence="1 2">
    <name type="scientific">Smallanthus sonchifolius</name>
    <dbReference type="NCBI Taxonomy" id="185202"/>
    <lineage>
        <taxon>Eukaryota</taxon>
        <taxon>Viridiplantae</taxon>
        <taxon>Streptophyta</taxon>
        <taxon>Embryophyta</taxon>
        <taxon>Tracheophyta</taxon>
        <taxon>Spermatophyta</taxon>
        <taxon>Magnoliopsida</taxon>
        <taxon>eudicotyledons</taxon>
        <taxon>Gunneridae</taxon>
        <taxon>Pentapetalae</taxon>
        <taxon>asterids</taxon>
        <taxon>campanulids</taxon>
        <taxon>Asterales</taxon>
        <taxon>Asteraceae</taxon>
        <taxon>Asteroideae</taxon>
        <taxon>Heliantheae alliance</taxon>
        <taxon>Millerieae</taxon>
        <taxon>Smallanthus</taxon>
    </lineage>
</organism>
<evidence type="ECO:0000313" key="2">
    <source>
        <dbReference type="Proteomes" id="UP001056120"/>
    </source>
</evidence>
<keyword evidence="2" id="KW-1185">Reference proteome</keyword>
<gene>
    <name evidence="1" type="ORF">L1987_22442</name>
</gene>
<accession>A0ACB9IEV4</accession>
<name>A0ACB9IEV4_9ASTR</name>
<proteinExistence type="predicted"/>